<comment type="similarity">
    <text evidence="1 2">Belongs to the outer membrane factor (OMF) (TC 1.B.17) family.</text>
</comment>
<keyword evidence="2" id="KW-0449">Lipoprotein</keyword>
<reference evidence="3" key="2">
    <citation type="journal article" date="2024" name="Environ. Microbiol.">
        <title>Genome analysis and description of Tunturibacter gen. nov. expands the diversity of Terriglobia in tundra soils.</title>
        <authorList>
            <person name="Messyasz A."/>
            <person name="Mannisto M.K."/>
            <person name="Kerkhof L.J."/>
            <person name="Haggblom M.M."/>
        </authorList>
    </citation>
    <scope>NUCLEOTIDE SEQUENCE</scope>
    <source>
        <strain evidence="3">M8UP39</strain>
    </source>
</reference>
<dbReference type="Pfam" id="PF02321">
    <property type="entry name" value="OEP"/>
    <property type="match status" value="2"/>
</dbReference>
<name>A0AAU7Z7J7_9BACT</name>
<gene>
    <name evidence="3" type="ORF">RBB81_12830</name>
</gene>
<evidence type="ECO:0000256" key="2">
    <source>
        <dbReference type="RuleBase" id="RU362097"/>
    </source>
</evidence>
<evidence type="ECO:0000313" key="3">
    <source>
        <dbReference type="EMBL" id="XCB24717.1"/>
    </source>
</evidence>
<reference evidence="3" key="1">
    <citation type="submission" date="2023-08" db="EMBL/GenBank/DDBJ databases">
        <authorList>
            <person name="Messyasz A."/>
            <person name="Mannisto M.K."/>
            <person name="Kerkhof L.J."/>
            <person name="Haggblom M."/>
        </authorList>
    </citation>
    <scope>NUCLEOTIDE SEQUENCE</scope>
    <source>
        <strain evidence="3">M8UP39</strain>
    </source>
</reference>
<keyword evidence="2" id="KW-0564">Palmitate</keyword>
<dbReference type="PANTHER" id="PTHR30203">
    <property type="entry name" value="OUTER MEMBRANE CATION EFFLUX PROTEIN"/>
    <property type="match status" value="1"/>
</dbReference>
<dbReference type="Gene3D" id="2.20.200.10">
    <property type="entry name" value="Outer membrane efflux proteins (OEP)"/>
    <property type="match status" value="1"/>
</dbReference>
<dbReference type="SUPFAM" id="SSF56954">
    <property type="entry name" value="Outer membrane efflux proteins (OEP)"/>
    <property type="match status" value="1"/>
</dbReference>
<dbReference type="KEGG" id="tgi:RBB81_12830"/>
<dbReference type="GO" id="GO:0015562">
    <property type="term" value="F:efflux transmembrane transporter activity"/>
    <property type="evidence" value="ECO:0007669"/>
    <property type="project" value="InterPro"/>
</dbReference>
<dbReference type="EMBL" id="CP132938">
    <property type="protein sequence ID" value="XCB24717.1"/>
    <property type="molecule type" value="Genomic_DNA"/>
</dbReference>
<accession>A0AAU7Z7J7</accession>
<comment type="subcellular location">
    <subcellularLocation>
        <location evidence="2">Cell membrane</location>
        <topology evidence="2">Lipid-anchor</topology>
    </subcellularLocation>
</comment>
<dbReference type="InterPro" id="IPR003423">
    <property type="entry name" value="OMP_efflux"/>
</dbReference>
<dbReference type="Gene3D" id="1.20.1600.10">
    <property type="entry name" value="Outer membrane efflux proteins (OEP)"/>
    <property type="match status" value="1"/>
</dbReference>
<sequence length="494" mass="53551">MAENPRHARWWGVLLAIAALELSGCEVGPKYHPPVVQAPPAYKEVGNWKPAQPNDQNLGGTWWTIFQDPLLDSLELQVNVSNQNLKAADAQFQQARAVLRYNRAAYYPTVTAGPSATRTRVSNNRPTLSPTFDGVTYNDFVLPFDFSYQADVWGQVRRTVESYREQAQASAADLATVNLSMHADVAMDYFQARSLDAEEQLLKSTVTQYEQALKLTESRFKGGTASEVEVQQAKTQLRTVQASAIDVGVLRAQYEHAVAILIGTPPAEFSLPPLPLTAPPPPIPAGLPSELLERRPDIAAAERRVAAANAQIGVAKSAYYPVINLGASGGFESATITTLLTGPSGLWSVGGSAVMTVFDVGRRRALTDQARAAYDNQVAVYRQNVLTGFQQVEDNLAAVRILEDEAKVQAEAVVAAQRSLELSIKRYKGGVTSYLEVITAQNAALTDEVTAVNILGRRMANTVLLIQALGGGWDRSSLPDRPECCGKLVSNNSN</sequence>
<dbReference type="NCBIfam" id="TIGR01845">
    <property type="entry name" value="outer_NodT"/>
    <property type="match status" value="1"/>
</dbReference>
<dbReference type="PANTHER" id="PTHR30203:SF33">
    <property type="entry name" value="BLR4455 PROTEIN"/>
    <property type="match status" value="1"/>
</dbReference>
<keyword evidence="2" id="KW-1134">Transmembrane beta strand</keyword>
<dbReference type="InterPro" id="IPR010131">
    <property type="entry name" value="MdtP/NodT-like"/>
</dbReference>
<organism evidence="3">
    <name type="scientific">Tunturiibacter gelidiferens</name>
    <dbReference type="NCBI Taxonomy" id="3069689"/>
    <lineage>
        <taxon>Bacteria</taxon>
        <taxon>Pseudomonadati</taxon>
        <taxon>Acidobacteriota</taxon>
        <taxon>Terriglobia</taxon>
        <taxon>Terriglobales</taxon>
        <taxon>Acidobacteriaceae</taxon>
        <taxon>Tunturiibacter</taxon>
    </lineage>
</organism>
<dbReference type="AlphaFoldDB" id="A0AAU7Z7J7"/>
<keyword evidence="2" id="KW-0472">Membrane</keyword>
<evidence type="ECO:0000256" key="1">
    <source>
        <dbReference type="ARBA" id="ARBA00007613"/>
    </source>
</evidence>
<protein>
    <submittedName>
        <fullName evidence="3">Efflux transporter outer membrane subunit</fullName>
    </submittedName>
</protein>
<proteinExistence type="inferred from homology"/>
<keyword evidence="2" id="KW-0812">Transmembrane</keyword>
<dbReference type="GO" id="GO:0005886">
    <property type="term" value="C:plasma membrane"/>
    <property type="evidence" value="ECO:0007669"/>
    <property type="project" value="UniProtKB-SubCell"/>
</dbReference>